<accession>A0A059ZNA1</accession>
<sequence>MSLKLAEKEQVVAALQAKLEGMQATVVAEYRGLTVAQMTELRAAGRKQGVLIQVVKNSLLRRALKDSPFLVMDPLLKGPLVFAASADPVAMAKLFTDFAKRNDKLIITGGALGSQLMDAQALAQLSKMPSREELLAKLMGTMQAPISTFVRTLNEVPGRFVRTLAAVRDQKAA</sequence>
<evidence type="ECO:0000256" key="3">
    <source>
        <dbReference type="ARBA" id="ARBA00022980"/>
    </source>
</evidence>
<dbReference type="InterPro" id="IPR022973">
    <property type="entry name" value="Ribosomal_uL10_bac"/>
</dbReference>
<name>A0A059ZNA1_ACICK</name>
<dbReference type="Gene3D" id="6.10.250.290">
    <property type="match status" value="1"/>
</dbReference>
<reference evidence="7 8" key="1">
    <citation type="journal article" date="2009" name="J. Bacteriol.">
        <title>Draft genome sequence of the extremely acidophilic bacterium Acidithiobacillus caldus ATCC 51756 reveals metabolic versatility in the genus Acidithiobacillus.</title>
        <authorList>
            <person name="Valdes J."/>
            <person name="Quatrini R."/>
            <person name="Hallberg K."/>
            <person name="Dopson M."/>
            <person name="Valenzuela P.D."/>
            <person name="Holmes D.S."/>
        </authorList>
    </citation>
    <scope>NUCLEOTIDE SEQUENCE [LARGE SCALE GENOMIC DNA]</scope>
    <source>
        <strain evidence="8">ATCC 51756 / DSM 8584 / KU</strain>
    </source>
</reference>
<dbReference type="NCBIfam" id="NF000955">
    <property type="entry name" value="PRK00099.1-1"/>
    <property type="match status" value="1"/>
</dbReference>
<keyword evidence="6" id="KW-0694">RNA-binding</keyword>
<dbReference type="AlphaFoldDB" id="A0A059ZNA1"/>
<dbReference type="RefSeq" id="WP_004867909.1">
    <property type="nucleotide sequence ID" value="NZ_CP005986.1"/>
</dbReference>
<proteinExistence type="inferred from homology"/>
<comment type="similarity">
    <text evidence="2 6">Belongs to the universal ribosomal protein uL10 family.</text>
</comment>
<dbReference type="Gene3D" id="3.30.70.1730">
    <property type="match status" value="1"/>
</dbReference>
<dbReference type="EMBL" id="CP005986">
    <property type="protein sequence ID" value="AIA54489.1"/>
    <property type="molecule type" value="Genomic_DNA"/>
</dbReference>
<dbReference type="GO" id="GO:0070180">
    <property type="term" value="F:large ribosomal subunit rRNA binding"/>
    <property type="evidence" value="ECO:0007669"/>
    <property type="project" value="UniProtKB-UniRule"/>
</dbReference>
<dbReference type="InterPro" id="IPR001790">
    <property type="entry name" value="Ribosomal_uL10"/>
</dbReference>
<dbReference type="SUPFAM" id="SSF160369">
    <property type="entry name" value="Ribosomal protein L10-like"/>
    <property type="match status" value="1"/>
</dbReference>
<evidence type="ECO:0000256" key="4">
    <source>
        <dbReference type="ARBA" id="ARBA00023274"/>
    </source>
</evidence>
<evidence type="ECO:0000256" key="2">
    <source>
        <dbReference type="ARBA" id="ARBA00008889"/>
    </source>
</evidence>
<dbReference type="Pfam" id="PF00466">
    <property type="entry name" value="Ribosomal_L10"/>
    <property type="match status" value="1"/>
</dbReference>
<keyword evidence="4 6" id="KW-0687">Ribonucleoprotein</keyword>
<evidence type="ECO:0000256" key="5">
    <source>
        <dbReference type="ARBA" id="ARBA00035202"/>
    </source>
</evidence>
<dbReference type="InterPro" id="IPR002363">
    <property type="entry name" value="Ribosomal_uL10_CS_bac"/>
</dbReference>
<keyword evidence="3 6" id="KW-0689">Ribosomal protein</keyword>
<dbReference type="CDD" id="cd05797">
    <property type="entry name" value="Ribosomal_L10"/>
    <property type="match status" value="1"/>
</dbReference>
<dbReference type="InterPro" id="IPR047865">
    <property type="entry name" value="Ribosomal_uL10_bac_type"/>
</dbReference>
<dbReference type="PROSITE" id="PS01109">
    <property type="entry name" value="RIBOSOMAL_L10"/>
    <property type="match status" value="1"/>
</dbReference>
<dbReference type="InterPro" id="IPR043141">
    <property type="entry name" value="Ribosomal_uL10-like_sf"/>
</dbReference>
<dbReference type="KEGG" id="acz:Acaty_c0609"/>
<dbReference type="GO" id="GO:0006412">
    <property type="term" value="P:translation"/>
    <property type="evidence" value="ECO:0007669"/>
    <property type="project" value="UniProtKB-UniRule"/>
</dbReference>
<gene>
    <name evidence="6" type="primary">rplJ</name>
    <name evidence="7" type="ORF">Acaty_c0609</name>
</gene>
<comment type="subunit">
    <text evidence="6">Part of the ribosomal stalk of the 50S ribosomal subunit. The N-terminus interacts with L11 and the large rRNA to form the base of the stalk. The C-terminus forms an elongated spine to which L12 dimers bind in a sequential fashion forming a multimeric L10(L12)X complex.</text>
</comment>
<dbReference type="Proteomes" id="UP000005522">
    <property type="component" value="Chromosome"/>
</dbReference>
<evidence type="ECO:0000313" key="7">
    <source>
        <dbReference type="EMBL" id="AIA54489.1"/>
    </source>
</evidence>
<evidence type="ECO:0000313" key="8">
    <source>
        <dbReference type="Proteomes" id="UP000005522"/>
    </source>
</evidence>
<keyword evidence="6" id="KW-0699">rRNA-binding</keyword>
<dbReference type="PANTHER" id="PTHR11560">
    <property type="entry name" value="39S RIBOSOMAL PROTEIN L10, MITOCHONDRIAL"/>
    <property type="match status" value="1"/>
</dbReference>
<dbReference type="GeneID" id="92930624"/>
<comment type="function">
    <text evidence="1 6">Forms part of the ribosomal stalk, playing a central role in the interaction of the ribosome with GTP-bound translation factors.</text>
</comment>
<dbReference type="GO" id="GO:0003735">
    <property type="term" value="F:structural constituent of ribosome"/>
    <property type="evidence" value="ECO:0007669"/>
    <property type="project" value="InterPro"/>
</dbReference>
<dbReference type="HOGENOM" id="CLU_092227_0_0_6"/>
<evidence type="ECO:0000256" key="1">
    <source>
        <dbReference type="ARBA" id="ARBA00002633"/>
    </source>
</evidence>
<evidence type="ECO:0000256" key="6">
    <source>
        <dbReference type="HAMAP-Rule" id="MF_00362"/>
    </source>
</evidence>
<dbReference type="HAMAP" id="MF_00362">
    <property type="entry name" value="Ribosomal_uL10"/>
    <property type="match status" value="1"/>
</dbReference>
<dbReference type="GO" id="GO:0015934">
    <property type="term" value="C:large ribosomal subunit"/>
    <property type="evidence" value="ECO:0007669"/>
    <property type="project" value="InterPro"/>
</dbReference>
<dbReference type="eggNOG" id="COG0244">
    <property type="taxonomic scope" value="Bacteria"/>
</dbReference>
<organism evidence="7 8">
    <name type="scientific">Acidithiobacillus caldus (strain ATCC 51756 / DSM 8584 / KU)</name>
    <dbReference type="NCBI Taxonomy" id="637389"/>
    <lineage>
        <taxon>Bacteria</taxon>
        <taxon>Pseudomonadati</taxon>
        <taxon>Pseudomonadota</taxon>
        <taxon>Acidithiobacillia</taxon>
        <taxon>Acidithiobacillales</taxon>
        <taxon>Acidithiobacillaceae</taxon>
        <taxon>Acidithiobacillus</taxon>
    </lineage>
</organism>
<protein>
    <recommendedName>
        <fullName evidence="5 6">Large ribosomal subunit protein uL10</fullName>
    </recommendedName>
</protein>